<keyword evidence="6" id="KW-1185">Reference proteome</keyword>
<protein>
    <submittedName>
        <fullName evidence="5">MarR family transcriptional regulator</fullName>
    </submittedName>
</protein>
<keyword evidence="2" id="KW-0238">DNA-binding</keyword>
<dbReference type="RefSeq" id="WP_148622847.1">
    <property type="nucleotide sequence ID" value="NZ_SDGZ01000015.1"/>
</dbReference>
<dbReference type="GO" id="GO:0003677">
    <property type="term" value="F:DNA binding"/>
    <property type="evidence" value="ECO:0007669"/>
    <property type="project" value="UniProtKB-KW"/>
</dbReference>
<dbReference type="Proteomes" id="UP000371977">
    <property type="component" value="Unassembled WGS sequence"/>
</dbReference>
<dbReference type="GO" id="GO:0003700">
    <property type="term" value="F:DNA-binding transcription factor activity"/>
    <property type="evidence" value="ECO:0007669"/>
    <property type="project" value="InterPro"/>
</dbReference>
<dbReference type="PANTHER" id="PTHR35790">
    <property type="entry name" value="HTH-TYPE TRANSCRIPTIONAL REGULATOR PCHR"/>
    <property type="match status" value="1"/>
</dbReference>
<sequence>MNEAVAEQLDHYLNQIHLLAENQREVLVDNNEAILTNTQGHILMLLAQHGPQTNAELARKLSISPAAMTKAMKSLNRREEPVVSSISDPDDARTNRWALTHAGAELAQQHVKAHANTQSAYLNVLDKFSADEVGVISRFLTELEERCIGG</sequence>
<proteinExistence type="predicted"/>
<comment type="caution">
    <text evidence="5">The sequence shown here is derived from an EMBL/GenBank/DDBJ whole genome shotgun (WGS) entry which is preliminary data.</text>
</comment>
<evidence type="ECO:0000313" key="6">
    <source>
        <dbReference type="Proteomes" id="UP000371977"/>
    </source>
</evidence>
<evidence type="ECO:0000256" key="2">
    <source>
        <dbReference type="ARBA" id="ARBA00023125"/>
    </source>
</evidence>
<evidence type="ECO:0000256" key="1">
    <source>
        <dbReference type="ARBA" id="ARBA00023015"/>
    </source>
</evidence>
<dbReference type="SUPFAM" id="SSF46785">
    <property type="entry name" value="Winged helix' DNA-binding domain"/>
    <property type="match status" value="1"/>
</dbReference>
<organism evidence="5 6">
    <name type="scientific">Weissella muntiaci</name>
    <dbReference type="NCBI Taxonomy" id="2508881"/>
    <lineage>
        <taxon>Bacteria</taxon>
        <taxon>Bacillati</taxon>
        <taxon>Bacillota</taxon>
        <taxon>Bacilli</taxon>
        <taxon>Lactobacillales</taxon>
        <taxon>Lactobacillaceae</taxon>
        <taxon>Weissella</taxon>
    </lineage>
</organism>
<feature type="domain" description="HTH marR-type" evidence="4">
    <location>
        <begin position="1"/>
        <end position="145"/>
    </location>
</feature>
<dbReference type="InterPro" id="IPR000835">
    <property type="entry name" value="HTH_MarR-typ"/>
</dbReference>
<dbReference type="Gene3D" id="6.10.250.2360">
    <property type="match status" value="1"/>
</dbReference>
<keyword evidence="1" id="KW-0805">Transcription regulation</keyword>
<dbReference type="OrthoDB" id="2319602at2"/>
<dbReference type="SMART" id="SM00347">
    <property type="entry name" value="HTH_MARR"/>
    <property type="match status" value="1"/>
</dbReference>
<dbReference type="Gene3D" id="6.10.140.1680">
    <property type="match status" value="1"/>
</dbReference>
<dbReference type="PROSITE" id="PS50995">
    <property type="entry name" value="HTH_MARR_2"/>
    <property type="match status" value="1"/>
</dbReference>
<dbReference type="AlphaFoldDB" id="A0A6C2C6M6"/>
<dbReference type="PANTHER" id="PTHR35790:SF4">
    <property type="entry name" value="HTH-TYPE TRANSCRIPTIONAL REGULATOR PCHR"/>
    <property type="match status" value="1"/>
</dbReference>
<dbReference type="Gene3D" id="1.10.10.10">
    <property type="entry name" value="Winged helix-like DNA-binding domain superfamily/Winged helix DNA-binding domain"/>
    <property type="match status" value="1"/>
</dbReference>
<evidence type="ECO:0000313" key="5">
    <source>
        <dbReference type="EMBL" id="TYC48985.1"/>
    </source>
</evidence>
<evidence type="ECO:0000256" key="3">
    <source>
        <dbReference type="ARBA" id="ARBA00023163"/>
    </source>
</evidence>
<dbReference type="InterPro" id="IPR036388">
    <property type="entry name" value="WH-like_DNA-bd_sf"/>
</dbReference>
<gene>
    <name evidence="5" type="ORF">ESZ50_06965</name>
</gene>
<accession>A0A6C2C6M6</accession>
<reference evidence="5 6" key="1">
    <citation type="submission" date="2019-01" db="EMBL/GenBank/DDBJ databases">
        <title>Weissella sp. nov., a novel lactic acid bacterium isolated from animal feces.</title>
        <authorList>
            <person name="Wang L.-T."/>
        </authorList>
    </citation>
    <scope>NUCLEOTIDE SEQUENCE [LARGE SCALE GENOMIC DNA]</scope>
    <source>
        <strain evidence="5 6">8H-2</strain>
    </source>
</reference>
<dbReference type="InterPro" id="IPR036390">
    <property type="entry name" value="WH_DNA-bd_sf"/>
</dbReference>
<dbReference type="EMBL" id="SDGZ01000015">
    <property type="protein sequence ID" value="TYC48985.1"/>
    <property type="molecule type" value="Genomic_DNA"/>
</dbReference>
<dbReference type="Pfam" id="PF01047">
    <property type="entry name" value="MarR"/>
    <property type="match status" value="1"/>
</dbReference>
<evidence type="ECO:0000259" key="4">
    <source>
        <dbReference type="PROSITE" id="PS50995"/>
    </source>
</evidence>
<dbReference type="InterPro" id="IPR052067">
    <property type="entry name" value="Metal_resp_HTH_trans_reg"/>
</dbReference>
<keyword evidence="3" id="KW-0804">Transcription</keyword>
<name>A0A6C2C6M6_9LACO</name>